<dbReference type="STRING" id="305507.SAMN04489724_2274"/>
<keyword evidence="6" id="KW-1185">Reference proteome</keyword>
<dbReference type="GO" id="GO:0003700">
    <property type="term" value="F:DNA-binding transcription factor activity"/>
    <property type="evidence" value="ECO:0007669"/>
    <property type="project" value="TreeGrafter"/>
</dbReference>
<dbReference type="Pfam" id="PF00532">
    <property type="entry name" value="Peripla_BP_1"/>
    <property type="match status" value="1"/>
</dbReference>
<dbReference type="Proteomes" id="UP000199673">
    <property type="component" value="Unassembled WGS sequence"/>
</dbReference>
<keyword evidence="3" id="KW-0804">Transcription</keyword>
<accession>A0A1I7BBF9</accession>
<dbReference type="RefSeq" id="WP_091692959.1">
    <property type="nucleotide sequence ID" value="NZ_FPBF01000003.1"/>
</dbReference>
<dbReference type="AlphaFoldDB" id="A0A1I7BBF9"/>
<organism evidence="5 6">
    <name type="scientific">Algoriphagus locisalis</name>
    <dbReference type="NCBI Taxonomy" id="305507"/>
    <lineage>
        <taxon>Bacteria</taxon>
        <taxon>Pseudomonadati</taxon>
        <taxon>Bacteroidota</taxon>
        <taxon>Cytophagia</taxon>
        <taxon>Cytophagales</taxon>
        <taxon>Cyclobacteriaceae</taxon>
        <taxon>Algoriphagus</taxon>
    </lineage>
</organism>
<dbReference type="SUPFAM" id="SSF47413">
    <property type="entry name" value="lambda repressor-like DNA-binding domains"/>
    <property type="match status" value="1"/>
</dbReference>
<dbReference type="SMART" id="SM00354">
    <property type="entry name" value="HTH_LACI"/>
    <property type="match status" value="1"/>
</dbReference>
<dbReference type="InterPro" id="IPR000843">
    <property type="entry name" value="HTH_LacI"/>
</dbReference>
<dbReference type="SUPFAM" id="SSF53822">
    <property type="entry name" value="Periplasmic binding protein-like I"/>
    <property type="match status" value="1"/>
</dbReference>
<evidence type="ECO:0000256" key="2">
    <source>
        <dbReference type="ARBA" id="ARBA00023125"/>
    </source>
</evidence>
<dbReference type="InterPro" id="IPR010982">
    <property type="entry name" value="Lambda_DNA-bd_dom_sf"/>
</dbReference>
<name>A0A1I7BBF9_9BACT</name>
<dbReference type="PROSITE" id="PS50932">
    <property type="entry name" value="HTH_LACI_2"/>
    <property type="match status" value="1"/>
</dbReference>
<dbReference type="CDD" id="cd06267">
    <property type="entry name" value="PBP1_LacI_sugar_binding-like"/>
    <property type="match status" value="1"/>
</dbReference>
<gene>
    <name evidence="5" type="ORF">SAMN04489724_2274</name>
</gene>
<dbReference type="PANTHER" id="PTHR30146:SF109">
    <property type="entry name" value="HTH-TYPE TRANSCRIPTIONAL REGULATOR GALS"/>
    <property type="match status" value="1"/>
</dbReference>
<feature type="domain" description="HTH lacI-type" evidence="4">
    <location>
        <begin position="6"/>
        <end position="60"/>
    </location>
</feature>
<keyword evidence="2" id="KW-0238">DNA-binding</keyword>
<evidence type="ECO:0000259" key="4">
    <source>
        <dbReference type="PROSITE" id="PS50932"/>
    </source>
</evidence>
<dbReference type="InterPro" id="IPR001761">
    <property type="entry name" value="Peripla_BP/Lac1_sug-bd_dom"/>
</dbReference>
<dbReference type="GO" id="GO:0000976">
    <property type="term" value="F:transcription cis-regulatory region binding"/>
    <property type="evidence" value="ECO:0007669"/>
    <property type="project" value="TreeGrafter"/>
</dbReference>
<protein>
    <submittedName>
        <fullName evidence="5">Transcriptional regulator, LacI family</fullName>
    </submittedName>
</protein>
<evidence type="ECO:0000313" key="5">
    <source>
        <dbReference type="EMBL" id="SFT84560.1"/>
    </source>
</evidence>
<dbReference type="Gene3D" id="3.40.50.2300">
    <property type="match status" value="2"/>
</dbReference>
<keyword evidence="1" id="KW-0805">Transcription regulation</keyword>
<evidence type="ECO:0000256" key="3">
    <source>
        <dbReference type="ARBA" id="ARBA00023163"/>
    </source>
</evidence>
<dbReference type="InterPro" id="IPR028082">
    <property type="entry name" value="Peripla_BP_I"/>
</dbReference>
<reference evidence="6" key="1">
    <citation type="submission" date="2016-10" db="EMBL/GenBank/DDBJ databases">
        <authorList>
            <person name="Varghese N."/>
            <person name="Submissions S."/>
        </authorList>
    </citation>
    <scope>NUCLEOTIDE SEQUENCE [LARGE SCALE GENOMIC DNA]</scope>
    <source>
        <strain evidence="6">DSM 23445</strain>
    </source>
</reference>
<dbReference type="Pfam" id="PF00356">
    <property type="entry name" value="LacI"/>
    <property type="match status" value="1"/>
</dbReference>
<dbReference type="Gene3D" id="1.10.260.40">
    <property type="entry name" value="lambda repressor-like DNA-binding domains"/>
    <property type="match status" value="1"/>
</dbReference>
<dbReference type="PANTHER" id="PTHR30146">
    <property type="entry name" value="LACI-RELATED TRANSCRIPTIONAL REPRESSOR"/>
    <property type="match status" value="1"/>
</dbReference>
<dbReference type="OrthoDB" id="867148at2"/>
<evidence type="ECO:0000256" key="1">
    <source>
        <dbReference type="ARBA" id="ARBA00023015"/>
    </source>
</evidence>
<sequence length="343" mass="37757">MKLGQATIKDIARELNLSASTISRALKDYPGISDETKRKVKEMAEKMNYRPNAIALSLRKSRSFTIGVIIPEVVHFFFSTVVSGIEEVAQSRGYNVILVQSNEKLEREISSIETMLSNQIDGVLVSYSKETNTFEHFTRVLDQGFPIVFFDRAPQIPGAINVMVDDYQGAFDATTHLISQGYKNIVHLAGPPSLKITRDRANGYKAALEKNGLPVHPDHIIPCPLGTVEESQKLVSELLSSSAVNPDAFFACNDIGAVGAMMACRDAGLKIPLDVGIVGFSDWQFCSMLEPKLSSVAQPGTLMGAKATEILLDIIEKKIDPETMEKSLVLETKLMDRDSSKRF</sequence>
<proteinExistence type="predicted"/>
<dbReference type="CDD" id="cd01392">
    <property type="entry name" value="HTH_LacI"/>
    <property type="match status" value="1"/>
</dbReference>
<dbReference type="EMBL" id="FPBF01000003">
    <property type="protein sequence ID" value="SFT84560.1"/>
    <property type="molecule type" value="Genomic_DNA"/>
</dbReference>
<evidence type="ECO:0000313" key="6">
    <source>
        <dbReference type="Proteomes" id="UP000199673"/>
    </source>
</evidence>